<sequence>MAWQKLATMYAKPSCTRVSQLQEDLTLLSQGTDSITVQWAKSIAKTLGCSCCQWLPQTAPWSSQQAYRPPRSHSWPSILGAPPQTHFAAQLNVSNPGWILNSGASHHVTVDLNNLSLHSNYEGTEDIMIGDGTGLSITHIGTTRFPSKNGSFVLVDILCDLHTRHLSINDSIKMAFMRGLHKPSTYDNMCLTLSCM</sequence>
<organism evidence="2 3">
    <name type="scientific">Xanthoceras sorbifolium</name>
    <dbReference type="NCBI Taxonomy" id="99658"/>
    <lineage>
        <taxon>Eukaryota</taxon>
        <taxon>Viridiplantae</taxon>
        <taxon>Streptophyta</taxon>
        <taxon>Embryophyta</taxon>
        <taxon>Tracheophyta</taxon>
        <taxon>Spermatophyta</taxon>
        <taxon>Magnoliopsida</taxon>
        <taxon>eudicotyledons</taxon>
        <taxon>Gunneridae</taxon>
        <taxon>Pentapetalae</taxon>
        <taxon>rosids</taxon>
        <taxon>malvids</taxon>
        <taxon>Sapindales</taxon>
        <taxon>Sapindaceae</taxon>
        <taxon>Xanthoceroideae</taxon>
        <taxon>Xanthoceras</taxon>
    </lineage>
</organism>
<evidence type="ECO:0000259" key="1">
    <source>
        <dbReference type="Pfam" id="PF22936"/>
    </source>
</evidence>
<gene>
    <name evidence="2" type="ORF">JRO89_XS15G0060800</name>
</gene>
<proteinExistence type="predicted"/>
<dbReference type="PANTHER" id="PTHR47481">
    <property type="match status" value="1"/>
</dbReference>
<comment type="caution">
    <text evidence="2">The sequence shown here is derived from an EMBL/GenBank/DDBJ whole genome shotgun (WGS) entry which is preliminary data.</text>
</comment>
<dbReference type="PANTHER" id="PTHR47481:SF22">
    <property type="entry name" value="RETROTRANSPOSON GAG DOMAIN-CONTAINING PROTEIN"/>
    <property type="match status" value="1"/>
</dbReference>
<dbReference type="Proteomes" id="UP000827721">
    <property type="component" value="Unassembled WGS sequence"/>
</dbReference>
<dbReference type="InterPro" id="IPR054722">
    <property type="entry name" value="PolX-like_BBD"/>
</dbReference>
<dbReference type="Pfam" id="PF22936">
    <property type="entry name" value="Pol_BBD"/>
    <property type="match status" value="1"/>
</dbReference>
<dbReference type="EMBL" id="JAFEMO010000015">
    <property type="protein sequence ID" value="KAH7543913.1"/>
    <property type="molecule type" value="Genomic_DNA"/>
</dbReference>
<feature type="domain" description="Retrovirus-related Pol polyprotein from transposon TNT 1-94-like beta-barrel" evidence="1">
    <location>
        <begin position="98"/>
        <end position="158"/>
    </location>
</feature>
<accession>A0ABQ8H146</accession>
<reference evidence="2 3" key="1">
    <citation type="submission" date="2021-02" db="EMBL/GenBank/DDBJ databases">
        <title>Plant Genome Project.</title>
        <authorList>
            <person name="Zhang R.-G."/>
        </authorList>
    </citation>
    <scope>NUCLEOTIDE SEQUENCE [LARGE SCALE GENOMIC DNA]</scope>
    <source>
        <tissue evidence="2">Leaves</tissue>
    </source>
</reference>
<keyword evidence="3" id="KW-1185">Reference proteome</keyword>
<protein>
    <recommendedName>
        <fullName evidence="1">Retrovirus-related Pol polyprotein from transposon TNT 1-94-like beta-barrel domain-containing protein</fullName>
    </recommendedName>
</protein>
<evidence type="ECO:0000313" key="2">
    <source>
        <dbReference type="EMBL" id="KAH7543913.1"/>
    </source>
</evidence>
<evidence type="ECO:0000313" key="3">
    <source>
        <dbReference type="Proteomes" id="UP000827721"/>
    </source>
</evidence>
<name>A0ABQ8H146_9ROSI</name>